<gene>
    <name evidence="2" type="ORF">Aple_053500</name>
</gene>
<keyword evidence="1" id="KW-0812">Transmembrane</keyword>
<organism evidence="2 3">
    <name type="scientific">Acrocarpospora pleiomorpha</name>
    <dbReference type="NCBI Taxonomy" id="90975"/>
    <lineage>
        <taxon>Bacteria</taxon>
        <taxon>Bacillati</taxon>
        <taxon>Actinomycetota</taxon>
        <taxon>Actinomycetes</taxon>
        <taxon>Streptosporangiales</taxon>
        <taxon>Streptosporangiaceae</taxon>
        <taxon>Acrocarpospora</taxon>
    </lineage>
</organism>
<feature type="transmembrane region" description="Helical" evidence="1">
    <location>
        <begin position="76"/>
        <end position="93"/>
    </location>
</feature>
<accession>A0A5M3XT45</accession>
<comment type="caution">
    <text evidence="2">The sequence shown here is derived from an EMBL/GenBank/DDBJ whole genome shotgun (WGS) entry which is preliminary data.</text>
</comment>
<evidence type="ECO:0000256" key="1">
    <source>
        <dbReference type="SAM" id="Phobius"/>
    </source>
</evidence>
<dbReference type="AlphaFoldDB" id="A0A5M3XT45"/>
<feature type="transmembrane region" description="Helical" evidence="1">
    <location>
        <begin position="49"/>
        <end position="69"/>
    </location>
</feature>
<reference evidence="2 3" key="1">
    <citation type="submission" date="2019-10" db="EMBL/GenBank/DDBJ databases">
        <title>Whole genome shotgun sequence of Acrocarpospora pleiomorpha NBRC 16267.</title>
        <authorList>
            <person name="Ichikawa N."/>
            <person name="Kimura A."/>
            <person name="Kitahashi Y."/>
            <person name="Komaki H."/>
            <person name="Oguchi A."/>
        </authorList>
    </citation>
    <scope>NUCLEOTIDE SEQUENCE [LARGE SCALE GENOMIC DNA]</scope>
    <source>
        <strain evidence="2 3">NBRC 16267</strain>
    </source>
</reference>
<evidence type="ECO:0000313" key="2">
    <source>
        <dbReference type="EMBL" id="GES22453.1"/>
    </source>
</evidence>
<dbReference type="InterPro" id="IPR004676">
    <property type="entry name" value="Cd-R_transporter"/>
</dbReference>
<evidence type="ECO:0000313" key="3">
    <source>
        <dbReference type="Proteomes" id="UP000377595"/>
    </source>
</evidence>
<dbReference type="Proteomes" id="UP000377595">
    <property type="component" value="Unassembled WGS sequence"/>
</dbReference>
<keyword evidence="1" id="KW-1133">Transmembrane helix</keyword>
<proteinExistence type="predicted"/>
<sequence>MSDIPAAAATAAGMFIGTNVDDLLVLTVLFLSARAQGSPKPWQVWTGQYLGIAALLAVSGLAALGLSIIPDEWIRLLGLVPIALGVRGLIMAVRDRESHDPPPVATGMLSVAAVTIANGADNVSVYTPVFRTIGADAFAVTIAVFAAGVALWCLAGSWLGSHRKIIELVERYGRWLVPGVFVLIGLIILI</sequence>
<name>A0A5M3XT45_9ACTN</name>
<protein>
    <submittedName>
        <fullName evidence="2">Cadmium transporter</fullName>
    </submittedName>
</protein>
<feature type="transmembrane region" description="Helical" evidence="1">
    <location>
        <begin position="172"/>
        <end position="189"/>
    </location>
</feature>
<dbReference type="EMBL" id="BLAF01000031">
    <property type="protein sequence ID" value="GES22453.1"/>
    <property type="molecule type" value="Genomic_DNA"/>
</dbReference>
<dbReference type="OrthoDB" id="7995400at2"/>
<keyword evidence="3" id="KW-1185">Reference proteome</keyword>
<keyword evidence="1" id="KW-0472">Membrane</keyword>
<dbReference type="RefSeq" id="WP_155347406.1">
    <property type="nucleotide sequence ID" value="NZ_BAAAHM010000013.1"/>
</dbReference>
<feature type="transmembrane region" description="Helical" evidence="1">
    <location>
        <begin position="137"/>
        <end position="160"/>
    </location>
</feature>
<dbReference type="Pfam" id="PF03596">
    <property type="entry name" value="Cad"/>
    <property type="match status" value="1"/>
</dbReference>